<protein>
    <recommendedName>
        <fullName evidence="3">ISXO2-like transposase domain-containing protein</fullName>
    </recommendedName>
</protein>
<evidence type="ECO:0000313" key="1">
    <source>
        <dbReference type="EMBL" id="PWH85221.1"/>
    </source>
</evidence>
<name>A0A2U2XBY7_9FLAO</name>
<keyword evidence="2" id="KW-1185">Reference proteome</keyword>
<dbReference type="AlphaFoldDB" id="A0A2U2XBY7"/>
<sequence>MLDINFDRYANDQLGRASFSVTLNIAEGSGKFSKKDRKNYFTTARASIFEDHISTEANVVTDGWASYQPLKETHKKLKQI</sequence>
<dbReference type="RefSeq" id="WP_109359624.1">
    <property type="nucleotide sequence ID" value="NZ_QFRJ01000007.1"/>
</dbReference>
<comment type="caution">
    <text evidence="1">The sequence shown here is derived from an EMBL/GenBank/DDBJ whole genome shotgun (WGS) entry which is preliminary data.</text>
</comment>
<dbReference type="EMBL" id="QFRJ01000007">
    <property type="protein sequence ID" value="PWH85221.1"/>
    <property type="molecule type" value="Genomic_DNA"/>
</dbReference>
<organism evidence="1 2">
    <name type="scientific">Brumimicrobium oceani</name>
    <dbReference type="NCBI Taxonomy" id="2100725"/>
    <lineage>
        <taxon>Bacteria</taxon>
        <taxon>Pseudomonadati</taxon>
        <taxon>Bacteroidota</taxon>
        <taxon>Flavobacteriia</taxon>
        <taxon>Flavobacteriales</taxon>
        <taxon>Crocinitomicaceae</taxon>
        <taxon>Brumimicrobium</taxon>
    </lineage>
</organism>
<dbReference type="NCBIfam" id="TIGR02436">
    <property type="entry name" value="four helix bundle protein"/>
    <property type="match status" value="1"/>
</dbReference>
<dbReference type="SUPFAM" id="SSF158446">
    <property type="entry name" value="IVS-encoded protein-like"/>
    <property type="match status" value="1"/>
</dbReference>
<evidence type="ECO:0000313" key="2">
    <source>
        <dbReference type="Proteomes" id="UP000245370"/>
    </source>
</evidence>
<proteinExistence type="predicted"/>
<accession>A0A2U2XBY7</accession>
<reference evidence="1 2" key="1">
    <citation type="submission" date="2018-05" db="EMBL/GenBank/DDBJ databases">
        <title>Brumimicrobium oceani sp. nov., isolated from coastal sediment.</title>
        <authorList>
            <person name="Kou Y."/>
        </authorList>
    </citation>
    <scope>NUCLEOTIDE SEQUENCE [LARGE SCALE GENOMIC DNA]</scope>
    <source>
        <strain evidence="1 2">C305</strain>
    </source>
</reference>
<dbReference type="InterPro" id="IPR012657">
    <property type="entry name" value="23S_rRNA-intervening_sequence"/>
</dbReference>
<reference evidence="1 2" key="2">
    <citation type="submission" date="2018-05" db="EMBL/GenBank/DDBJ databases">
        <authorList>
            <person name="Lanie J.A."/>
            <person name="Ng W.-L."/>
            <person name="Kazmierczak K.M."/>
            <person name="Andrzejewski T.M."/>
            <person name="Davidsen T.M."/>
            <person name="Wayne K.J."/>
            <person name="Tettelin H."/>
            <person name="Glass J.I."/>
            <person name="Rusch D."/>
            <person name="Podicherti R."/>
            <person name="Tsui H.-C.T."/>
            <person name="Winkler M.E."/>
        </authorList>
    </citation>
    <scope>NUCLEOTIDE SEQUENCE [LARGE SCALE GENOMIC DNA]</scope>
    <source>
        <strain evidence="1 2">C305</strain>
    </source>
</reference>
<gene>
    <name evidence="1" type="ORF">DIT68_09785</name>
</gene>
<dbReference type="OrthoDB" id="9783459at2"/>
<evidence type="ECO:0008006" key="3">
    <source>
        <dbReference type="Google" id="ProtNLM"/>
    </source>
</evidence>
<dbReference type="Gene3D" id="1.20.1440.60">
    <property type="entry name" value="23S rRNA-intervening sequence"/>
    <property type="match status" value="1"/>
</dbReference>
<dbReference type="Pfam" id="PF05635">
    <property type="entry name" value="23S_rRNA_IVP"/>
    <property type="match status" value="1"/>
</dbReference>
<dbReference type="InterPro" id="IPR036583">
    <property type="entry name" value="23S_rRNA_IVS_sf"/>
</dbReference>
<dbReference type="Proteomes" id="UP000245370">
    <property type="component" value="Unassembled WGS sequence"/>
</dbReference>